<reference evidence="2 3" key="1">
    <citation type="journal article" date="2024" name="Science">
        <title>Giant polyketide synthase enzymes in the biosynthesis of giant marine polyether toxins.</title>
        <authorList>
            <person name="Fallon T.R."/>
            <person name="Shende V.V."/>
            <person name="Wierzbicki I.H."/>
            <person name="Pendleton A.L."/>
            <person name="Watervoot N.F."/>
            <person name="Auber R.P."/>
            <person name="Gonzalez D.J."/>
            <person name="Wisecaver J.H."/>
            <person name="Moore B.S."/>
        </authorList>
    </citation>
    <scope>NUCLEOTIDE SEQUENCE [LARGE SCALE GENOMIC DNA]</scope>
    <source>
        <strain evidence="2 3">12B1</strain>
    </source>
</reference>
<organism evidence="2 3">
    <name type="scientific">Prymnesium parvum</name>
    <name type="common">Toxic golden alga</name>
    <dbReference type="NCBI Taxonomy" id="97485"/>
    <lineage>
        <taxon>Eukaryota</taxon>
        <taxon>Haptista</taxon>
        <taxon>Haptophyta</taxon>
        <taxon>Prymnesiophyceae</taxon>
        <taxon>Prymnesiales</taxon>
        <taxon>Prymnesiaceae</taxon>
        <taxon>Prymnesium</taxon>
    </lineage>
</organism>
<dbReference type="AlphaFoldDB" id="A0AB34J3R8"/>
<name>A0AB34J3R8_PRYPA</name>
<protein>
    <submittedName>
        <fullName evidence="2">Uncharacterized protein</fullName>
    </submittedName>
</protein>
<proteinExistence type="predicted"/>
<evidence type="ECO:0000313" key="2">
    <source>
        <dbReference type="EMBL" id="KAL1511846.1"/>
    </source>
</evidence>
<feature type="compositionally biased region" description="Polar residues" evidence="1">
    <location>
        <begin position="102"/>
        <end position="113"/>
    </location>
</feature>
<dbReference type="Proteomes" id="UP001515480">
    <property type="component" value="Unassembled WGS sequence"/>
</dbReference>
<feature type="region of interest" description="Disordered" evidence="1">
    <location>
        <begin position="59"/>
        <end position="113"/>
    </location>
</feature>
<accession>A0AB34J3R8</accession>
<comment type="caution">
    <text evidence="2">The sequence shown here is derived from an EMBL/GenBank/DDBJ whole genome shotgun (WGS) entry which is preliminary data.</text>
</comment>
<keyword evidence="3" id="KW-1185">Reference proteome</keyword>
<gene>
    <name evidence="2" type="ORF">AB1Y20_005131</name>
</gene>
<evidence type="ECO:0000256" key="1">
    <source>
        <dbReference type="SAM" id="MobiDB-lite"/>
    </source>
</evidence>
<dbReference type="EMBL" id="JBGBPQ010000013">
    <property type="protein sequence ID" value="KAL1511846.1"/>
    <property type="molecule type" value="Genomic_DNA"/>
</dbReference>
<sequence>MLRLVKLREYVAAARDGSSSLCYDYLEPSLFIDKPFEELLPTVREDTAVVSWRWPFRKPGTEDGWKSQFSPEDEAAGRAQALPVDLLERSPAPRRPGCGSTGDASLSTAAAIP</sequence>
<evidence type="ECO:0000313" key="3">
    <source>
        <dbReference type="Proteomes" id="UP001515480"/>
    </source>
</evidence>